<organism evidence="1 2">
    <name type="scientific">Amniculicola lignicola CBS 123094</name>
    <dbReference type="NCBI Taxonomy" id="1392246"/>
    <lineage>
        <taxon>Eukaryota</taxon>
        <taxon>Fungi</taxon>
        <taxon>Dikarya</taxon>
        <taxon>Ascomycota</taxon>
        <taxon>Pezizomycotina</taxon>
        <taxon>Dothideomycetes</taxon>
        <taxon>Pleosporomycetidae</taxon>
        <taxon>Pleosporales</taxon>
        <taxon>Amniculicolaceae</taxon>
        <taxon>Amniculicola</taxon>
    </lineage>
</organism>
<gene>
    <name evidence="1" type="ORF">P154DRAFT_570299</name>
</gene>
<proteinExistence type="predicted"/>
<dbReference type="EMBL" id="ML977560">
    <property type="protein sequence ID" value="KAF2006233.1"/>
    <property type="molecule type" value="Genomic_DNA"/>
</dbReference>
<evidence type="ECO:0000313" key="1">
    <source>
        <dbReference type="EMBL" id="KAF2006233.1"/>
    </source>
</evidence>
<dbReference type="Proteomes" id="UP000799779">
    <property type="component" value="Unassembled WGS sequence"/>
</dbReference>
<protein>
    <submittedName>
        <fullName evidence="1">Uncharacterized protein</fullName>
    </submittedName>
</protein>
<keyword evidence="2" id="KW-1185">Reference proteome</keyword>
<name>A0A6A5WWP7_9PLEO</name>
<evidence type="ECO:0000313" key="2">
    <source>
        <dbReference type="Proteomes" id="UP000799779"/>
    </source>
</evidence>
<sequence>MPRTKDMSSELIAIICNELDRNSILALHHINRNLRQKSEYNFLKLFSSVKITLCHFSLNAPKDLIKRKEITAKVEHIIVGAETMDLYRTAADQLQGNDADEHKTKFYELFLKDEHMPKLKSIRIEDLSDQNAIFSLGASDMKRLTGIDPVQEIQDPKSVSARGPACANHRYVVAAIFTIIRDLNILDRVLGLDTAIQYDDPFFPIKALPTYICKNHLQRLEVHHCWVMGLLHAANVGCLPGLKALILRNVCAGDILEFSMSTSAPSLTFPQPSNLEIRDCCCVAPMFSIFQNNGKVLRLIKLTEISLSALLWGSTFIEL</sequence>
<reference evidence="1" key="1">
    <citation type="journal article" date="2020" name="Stud. Mycol.">
        <title>101 Dothideomycetes genomes: a test case for predicting lifestyles and emergence of pathogens.</title>
        <authorList>
            <person name="Haridas S."/>
            <person name="Albert R."/>
            <person name="Binder M."/>
            <person name="Bloem J."/>
            <person name="Labutti K."/>
            <person name="Salamov A."/>
            <person name="Andreopoulos B."/>
            <person name="Baker S."/>
            <person name="Barry K."/>
            <person name="Bills G."/>
            <person name="Bluhm B."/>
            <person name="Cannon C."/>
            <person name="Castanera R."/>
            <person name="Culley D."/>
            <person name="Daum C."/>
            <person name="Ezra D."/>
            <person name="Gonzalez J."/>
            <person name="Henrissat B."/>
            <person name="Kuo A."/>
            <person name="Liang C."/>
            <person name="Lipzen A."/>
            <person name="Lutzoni F."/>
            <person name="Magnuson J."/>
            <person name="Mondo S."/>
            <person name="Nolan M."/>
            <person name="Ohm R."/>
            <person name="Pangilinan J."/>
            <person name="Park H.-J."/>
            <person name="Ramirez L."/>
            <person name="Alfaro M."/>
            <person name="Sun H."/>
            <person name="Tritt A."/>
            <person name="Yoshinaga Y."/>
            <person name="Zwiers L.-H."/>
            <person name="Turgeon B."/>
            <person name="Goodwin S."/>
            <person name="Spatafora J."/>
            <person name="Crous P."/>
            <person name="Grigoriev I."/>
        </authorList>
    </citation>
    <scope>NUCLEOTIDE SEQUENCE</scope>
    <source>
        <strain evidence="1">CBS 123094</strain>
    </source>
</reference>
<dbReference type="AlphaFoldDB" id="A0A6A5WWP7"/>
<accession>A0A6A5WWP7</accession>